<gene>
    <name evidence="7" type="ORF">M5D96_003425</name>
</gene>
<dbReference type="Proteomes" id="UP001059596">
    <property type="component" value="Unassembled WGS sequence"/>
</dbReference>
<evidence type="ECO:0000256" key="4">
    <source>
        <dbReference type="ARBA" id="ARBA00023239"/>
    </source>
</evidence>
<proteinExistence type="inferred from homology"/>
<dbReference type="PANTHER" id="PTHR11999:SF60">
    <property type="entry name" value="3,4-DIHYDROXYPHENYLACETALDEHYDE SYNTHASE"/>
    <property type="match status" value="1"/>
</dbReference>
<keyword evidence="8" id="KW-1185">Reference proteome</keyword>
<dbReference type="PROSITE" id="PS00392">
    <property type="entry name" value="DDC_GAD_HDC_YDC"/>
    <property type="match status" value="1"/>
</dbReference>
<organism evidence="7 8">
    <name type="scientific">Drosophila gunungcola</name>
    <name type="common">fruit fly</name>
    <dbReference type="NCBI Taxonomy" id="103775"/>
    <lineage>
        <taxon>Eukaryota</taxon>
        <taxon>Metazoa</taxon>
        <taxon>Ecdysozoa</taxon>
        <taxon>Arthropoda</taxon>
        <taxon>Hexapoda</taxon>
        <taxon>Insecta</taxon>
        <taxon>Pterygota</taxon>
        <taxon>Neoptera</taxon>
        <taxon>Endopterygota</taxon>
        <taxon>Diptera</taxon>
        <taxon>Brachycera</taxon>
        <taxon>Muscomorpha</taxon>
        <taxon>Ephydroidea</taxon>
        <taxon>Drosophilidae</taxon>
        <taxon>Drosophila</taxon>
        <taxon>Sophophora</taxon>
    </lineage>
</organism>
<dbReference type="PRINTS" id="PR00800">
    <property type="entry name" value="YHDCRBOXLASE"/>
</dbReference>
<evidence type="ECO:0000313" key="7">
    <source>
        <dbReference type="EMBL" id="KAI8042123.1"/>
    </source>
</evidence>
<dbReference type="AlphaFoldDB" id="A0A9P9YS67"/>
<feature type="domain" description="Amine oxidase" evidence="6">
    <location>
        <begin position="677"/>
        <end position="1126"/>
    </location>
</feature>
<dbReference type="GO" id="GO:0030170">
    <property type="term" value="F:pyridoxal phosphate binding"/>
    <property type="evidence" value="ECO:0007669"/>
    <property type="project" value="InterPro"/>
</dbReference>
<dbReference type="InterPro" id="IPR010977">
    <property type="entry name" value="Aromatic_deC"/>
</dbReference>
<evidence type="ECO:0000313" key="8">
    <source>
        <dbReference type="Proteomes" id="UP001059596"/>
    </source>
</evidence>
<comment type="cofactor">
    <cofactor evidence="1 5">
        <name>pyridoxal 5'-phosphate</name>
        <dbReference type="ChEBI" id="CHEBI:597326"/>
    </cofactor>
</comment>
<dbReference type="Gene3D" id="1.20.1340.10">
    <property type="entry name" value="dopa decarboxylase, N-terminal domain"/>
    <property type="match status" value="2"/>
</dbReference>
<dbReference type="InterPro" id="IPR036188">
    <property type="entry name" value="FAD/NAD-bd_sf"/>
</dbReference>
<dbReference type="GO" id="GO:0019752">
    <property type="term" value="P:carboxylic acid metabolic process"/>
    <property type="evidence" value="ECO:0007669"/>
    <property type="project" value="InterPro"/>
</dbReference>
<dbReference type="SUPFAM" id="SSF51905">
    <property type="entry name" value="FAD/NAD(P)-binding domain"/>
    <property type="match status" value="1"/>
</dbReference>
<reference evidence="7" key="1">
    <citation type="journal article" date="2023" name="Genome Biol. Evol.">
        <title>Long-read-based Genome Assembly of Drosophila gunungcola Reveals Fewer Chemosensory Genes in Flower-breeding Species.</title>
        <authorList>
            <person name="Negi A."/>
            <person name="Liao B.Y."/>
            <person name="Yeh S.D."/>
        </authorList>
    </citation>
    <scope>NUCLEOTIDE SEQUENCE</scope>
    <source>
        <strain evidence="7">Sukarami</strain>
    </source>
</reference>
<dbReference type="InterPro" id="IPR015422">
    <property type="entry name" value="PyrdxlP-dep_Trfase_small"/>
</dbReference>
<feature type="modified residue" description="N6-(pyridoxal phosphate)lysine" evidence="5">
    <location>
        <position position="424"/>
    </location>
</feature>
<dbReference type="Gene3D" id="3.50.50.60">
    <property type="entry name" value="FAD/NAD(P)-binding domain"/>
    <property type="match status" value="1"/>
</dbReference>
<comment type="similarity">
    <text evidence="2">Belongs to the group II decarboxylase family.</text>
</comment>
<dbReference type="SUPFAM" id="SSF54373">
    <property type="entry name" value="FAD-linked reductases, C-terminal domain"/>
    <property type="match status" value="1"/>
</dbReference>
<accession>A0A9P9YS67</accession>
<dbReference type="GO" id="GO:0006520">
    <property type="term" value="P:amino acid metabolic process"/>
    <property type="evidence" value="ECO:0007669"/>
    <property type="project" value="InterPro"/>
</dbReference>
<dbReference type="GO" id="GO:0004058">
    <property type="term" value="F:aromatic-L-amino-acid decarboxylase activity"/>
    <property type="evidence" value="ECO:0007669"/>
    <property type="project" value="TreeGrafter"/>
</dbReference>
<dbReference type="Pfam" id="PF01593">
    <property type="entry name" value="Amino_oxidase"/>
    <property type="match status" value="1"/>
</dbReference>
<protein>
    <recommendedName>
        <fullName evidence="6">Amine oxidase domain-containing protein</fullName>
    </recommendedName>
</protein>
<dbReference type="InterPro" id="IPR015421">
    <property type="entry name" value="PyrdxlP-dep_Trfase_major"/>
</dbReference>
<dbReference type="PANTHER" id="PTHR11999">
    <property type="entry name" value="GROUP II PYRIDOXAL-5-PHOSPHATE DECARBOXYLASE"/>
    <property type="match status" value="1"/>
</dbReference>
<dbReference type="InterPro" id="IPR015424">
    <property type="entry name" value="PyrdxlP-dep_Trfase"/>
</dbReference>
<evidence type="ECO:0000256" key="3">
    <source>
        <dbReference type="ARBA" id="ARBA00022898"/>
    </source>
</evidence>
<evidence type="ECO:0000256" key="1">
    <source>
        <dbReference type="ARBA" id="ARBA00001933"/>
    </source>
</evidence>
<dbReference type="GO" id="GO:0006584">
    <property type="term" value="P:catecholamine metabolic process"/>
    <property type="evidence" value="ECO:0007669"/>
    <property type="project" value="TreeGrafter"/>
</dbReference>
<evidence type="ECO:0000259" key="6">
    <source>
        <dbReference type="Pfam" id="PF01593"/>
    </source>
</evidence>
<sequence length="1136" mass="127863">MDFDEFREFGHASIEFLINYLSGIRERDVLPTTTPYAVINQLPKEIPEQPDHWREVLKDLENIILPGLTHWQSPYFNAFFPSSSSAGSIIGELLIAGIGVLGFSWNVKSANRKRYRNIVSEMDAKEFREFGKAAVDFIADYLENIRDDEVLPNVEPGYLLDLLPTEMPEEPESWREVLGDINRVIKPGITHWQSPNMHAYYPTSTSYPSIVGEMLASGFGIIGFSWICSPACTELEVVVMDWLAKFLKLPQHFQHASDGPGGGVIQGSASEAVLVAVLAAREQAVVSYRESHPEVSESEVRGRLVAYSSDQSNSCIEKAGVLAAMPIRLLPAGEDFVLRGETLRQAIQEDVTAGRIPVICIATLGTTGTCAYDDIETLSAVCEEFKVWLHVDAAYAGGAFALDECSDLRKGLDRVDSLNFNLHKFMLVNFDCSAMWLRDANKVVDSFNVDRIYLKHKHEGQSQIPDFRHWQIPLGRRFRALKVWITFRTLGAEGLRNHVRQHIELAKQFEQLVVKDSRFEMVAPRALGLVCFRPKGGNEITTQLLQRLMDRKKIYMVKAEHAGRQFLRFVVCGMGTKESDIEFAWTEIESQLTGLQEEQSLLARKSGNMADLTQHFQIHLTTENATHEKSHYKLASRRSLYNARVFQADHTGDQQHHSPDLEAARQNARIVVIGAGLAGLSAAQHLLSHGFRRTVILEATDRYGGRINTQRFGDTYCELGAKWVKIDGSQDSMYELLRNTEGLGKQIRQPERPTYVQVEQEGGHIKPAMVELIDTLFRQLCRGFKLSDRFKTGRDFHSLDNVMNYFRTESDRIIGASFPQPEDQVAAREIFQSLFKEFGSILGCCLEYVNIEHITKCPVQQEQRPLYVPTGLDNVVDDLIQQLDKEQVQIGKPVGQIQWTPAPQKSVGCLDGSLYSADHIICTLPLGVLKSFAGVLFRPTLPLDKMMAIRNLGFGNPLKIYLSYKKPIKRWLKSNLRPLGTLVNPILDQQAERNWTQQVVEISQVPSSQHVLEVHVGGGYYEEIEKLPDDKLLEQITGLLRRCISNHLVPYPQELLRSNWSTSACYLGGRPYFSTSSSARDVQRLAAPLGERSPSLLFAGDATSLKGFGTIDAARSSGIREAQRIIDFYLNCKHCL</sequence>
<dbReference type="FunFam" id="1.20.1340.10:FF:000001">
    <property type="entry name" value="Histidine decarboxylase"/>
    <property type="match status" value="1"/>
</dbReference>
<dbReference type="CDD" id="cd06450">
    <property type="entry name" value="DOPA_deC_like"/>
    <property type="match status" value="1"/>
</dbReference>
<dbReference type="InterPro" id="IPR021115">
    <property type="entry name" value="Pyridoxal-P_BS"/>
</dbReference>
<dbReference type="Gene3D" id="3.90.1150.10">
    <property type="entry name" value="Aspartate Aminotransferase, domain 1"/>
    <property type="match status" value="1"/>
</dbReference>
<name>A0A9P9YS67_9MUSC</name>
<keyword evidence="4" id="KW-0456">Lyase</keyword>
<dbReference type="Gene3D" id="3.90.660.10">
    <property type="match status" value="1"/>
</dbReference>
<dbReference type="InterPro" id="IPR002129">
    <property type="entry name" value="PyrdxlP-dep_de-COase"/>
</dbReference>
<dbReference type="SUPFAM" id="SSF53383">
    <property type="entry name" value="PLP-dependent transferases"/>
    <property type="match status" value="2"/>
</dbReference>
<dbReference type="GO" id="GO:0016491">
    <property type="term" value="F:oxidoreductase activity"/>
    <property type="evidence" value="ECO:0007669"/>
    <property type="project" value="InterPro"/>
</dbReference>
<comment type="caution">
    <text evidence="7">The sequence shown here is derived from an EMBL/GenBank/DDBJ whole genome shotgun (WGS) entry which is preliminary data.</text>
</comment>
<dbReference type="Gene3D" id="3.40.640.10">
    <property type="entry name" value="Type I PLP-dependent aspartate aminotransferase-like (Major domain)"/>
    <property type="match status" value="1"/>
</dbReference>
<evidence type="ECO:0000256" key="2">
    <source>
        <dbReference type="ARBA" id="ARBA00009533"/>
    </source>
</evidence>
<dbReference type="GO" id="GO:0005737">
    <property type="term" value="C:cytoplasm"/>
    <property type="evidence" value="ECO:0007669"/>
    <property type="project" value="TreeGrafter"/>
</dbReference>
<keyword evidence="3 5" id="KW-0663">Pyridoxal phosphate</keyword>
<dbReference type="Pfam" id="PF00282">
    <property type="entry name" value="Pyridoxal_deC"/>
    <property type="match status" value="2"/>
</dbReference>
<dbReference type="FunFam" id="3.40.640.10:FF:000025">
    <property type="entry name" value="Histidine decarboxylase"/>
    <property type="match status" value="1"/>
</dbReference>
<evidence type="ECO:0000256" key="5">
    <source>
        <dbReference type="PIRSR" id="PIRSR602129-50"/>
    </source>
</evidence>
<dbReference type="EMBL" id="JAMKOV010000002">
    <property type="protein sequence ID" value="KAI8042123.1"/>
    <property type="molecule type" value="Genomic_DNA"/>
</dbReference>
<dbReference type="InterPro" id="IPR002937">
    <property type="entry name" value="Amino_oxidase"/>
</dbReference>